<sequence length="603" mass="66906">MPSTLPCDACSFRRVKCDGKNPCSTCVRREQPCTYLKVRKRRGPKGPRRSTNARVQAMQKDLGIEKSFRMRGSSQSASDDSPASPQPSESRQPARRRISLSTYYTYIDIFRSQLYTVWPIVSINTLKARLSDAESTESYTLAAALCAATLAQLRLPGHNQLQEPFLVSSGDFVRECIRFRADFDYQSTASLDSLLTSLFLHMYYANVDQIPLATFALRDAITHAHLLSLGNGQLHKDSQPEARQLRLRVYWILLVTERTFCMQHNLPITLQTIDDLPVPIDDGDADPALLTGFCNLVRLFTRIDGPLIQSPYLSTPHSTYSRARITDIQEALQAGATKNPIIDEVQRVDIWITLAWLSSLLWQYSASHFMLTPETSNPFFSPSYPFVIARNFLTLICNASLDSIRPHGYGMEIKLFQLANSLIDVLIFVPSLAKTYDGTDWGPQHAVVELQNLLGIVAGGNSERLDKLHMRMAQMNFTPSPRRALLEVESDEGTPGSSESGGSSAVDEMLGCDDAENSSGFQSDYHWPSTVSRDNAMQMTEKEAHISEFFPEFGPVSFSPGSGNGCAGDGEHDIYGLPANFLALGSHISSSGVFASSIRNMAR</sequence>
<dbReference type="PANTHER" id="PTHR31668">
    <property type="entry name" value="GLUCOSE TRANSPORT TRANSCRIPTION REGULATOR RGT1-RELATED-RELATED"/>
    <property type="match status" value="1"/>
</dbReference>
<evidence type="ECO:0000256" key="8">
    <source>
        <dbReference type="SAM" id="MobiDB-lite"/>
    </source>
</evidence>
<comment type="caution">
    <text evidence="10">The sequence shown here is derived from an EMBL/GenBank/DDBJ whole genome shotgun (WGS) entry which is preliminary data.</text>
</comment>
<dbReference type="PROSITE" id="PS50048">
    <property type="entry name" value="ZN2_CY6_FUNGAL_2"/>
    <property type="match status" value="1"/>
</dbReference>
<evidence type="ECO:0000256" key="6">
    <source>
        <dbReference type="ARBA" id="ARBA00023163"/>
    </source>
</evidence>
<dbReference type="InterPro" id="IPR007219">
    <property type="entry name" value="XnlR_reg_dom"/>
</dbReference>
<feature type="region of interest" description="Disordered" evidence="8">
    <location>
        <begin position="488"/>
        <end position="513"/>
    </location>
</feature>
<feature type="region of interest" description="Disordered" evidence="8">
    <location>
        <begin position="38"/>
        <end position="57"/>
    </location>
</feature>
<evidence type="ECO:0000256" key="4">
    <source>
        <dbReference type="ARBA" id="ARBA00023015"/>
    </source>
</evidence>
<dbReference type="Gene3D" id="4.10.240.10">
    <property type="entry name" value="Zn(2)-C6 fungal-type DNA-binding domain"/>
    <property type="match status" value="1"/>
</dbReference>
<dbReference type="InterPro" id="IPR001138">
    <property type="entry name" value="Zn2Cys6_DnaBD"/>
</dbReference>
<keyword evidence="11" id="KW-1185">Reference proteome</keyword>
<evidence type="ECO:0000256" key="2">
    <source>
        <dbReference type="ARBA" id="ARBA00022723"/>
    </source>
</evidence>
<gene>
    <name evidence="10" type="ORF">BJX66DRAFT_87193</name>
</gene>
<keyword evidence="3" id="KW-0862">Zinc</keyword>
<dbReference type="Proteomes" id="UP001610563">
    <property type="component" value="Unassembled WGS sequence"/>
</dbReference>
<dbReference type="Pfam" id="PF00172">
    <property type="entry name" value="Zn_clus"/>
    <property type="match status" value="1"/>
</dbReference>
<dbReference type="CDD" id="cd12148">
    <property type="entry name" value="fungal_TF_MHR"/>
    <property type="match status" value="1"/>
</dbReference>
<evidence type="ECO:0000259" key="9">
    <source>
        <dbReference type="PROSITE" id="PS50048"/>
    </source>
</evidence>
<dbReference type="PANTHER" id="PTHR31668:SF18">
    <property type="entry name" value="MALTOSE FERMENTATION REGULATORY PROTEIN MAL13-RELATED"/>
    <property type="match status" value="1"/>
</dbReference>
<dbReference type="EMBL" id="JBFTWV010000018">
    <property type="protein sequence ID" value="KAL2797606.1"/>
    <property type="molecule type" value="Genomic_DNA"/>
</dbReference>
<dbReference type="InterPro" id="IPR050797">
    <property type="entry name" value="Carb_Metab_Trans_Reg"/>
</dbReference>
<dbReference type="SUPFAM" id="SSF57701">
    <property type="entry name" value="Zn2/Cys6 DNA-binding domain"/>
    <property type="match status" value="1"/>
</dbReference>
<evidence type="ECO:0000256" key="7">
    <source>
        <dbReference type="ARBA" id="ARBA00023242"/>
    </source>
</evidence>
<proteinExistence type="predicted"/>
<keyword evidence="4" id="KW-0805">Transcription regulation</keyword>
<feature type="domain" description="Zn(2)-C6 fungal-type" evidence="9">
    <location>
        <begin position="6"/>
        <end position="35"/>
    </location>
</feature>
<protein>
    <recommendedName>
        <fullName evidence="9">Zn(2)-C6 fungal-type domain-containing protein</fullName>
    </recommendedName>
</protein>
<keyword evidence="2" id="KW-0479">Metal-binding</keyword>
<dbReference type="CDD" id="cd00067">
    <property type="entry name" value="GAL4"/>
    <property type="match status" value="1"/>
</dbReference>
<feature type="compositionally biased region" description="Low complexity" evidence="8">
    <location>
        <begin position="73"/>
        <end position="88"/>
    </location>
</feature>
<feature type="compositionally biased region" description="Low complexity" evidence="8">
    <location>
        <begin position="493"/>
        <end position="504"/>
    </location>
</feature>
<evidence type="ECO:0000313" key="10">
    <source>
        <dbReference type="EMBL" id="KAL2797606.1"/>
    </source>
</evidence>
<reference evidence="10 11" key="1">
    <citation type="submission" date="2024-07" db="EMBL/GenBank/DDBJ databases">
        <title>Section-level genome sequencing and comparative genomics of Aspergillus sections Usti and Cavernicolus.</title>
        <authorList>
            <consortium name="Lawrence Berkeley National Laboratory"/>
            <person name="Nybo J.L."/>
            <person name="Vesth T.C."/>
            <person name="Theobald S."/>
            <person name="Frisvad J.C."/>
            <person name="Larsen T.O."/>
            <person name="Kjaerboelling I."/>
            <person name="Rothschild-Mancinelli K."/>
            <person name="Lyhne E.K."/>
            <person name="Kogle M.E."/>
            <person name="Barry K."/>
            <person name="Clum A."/>
            <person name="Na H."/>
            <person name="Ledsgaard L."/>
            <person name="Lin J."/>
            <person name="Lipzen A."/>
            <person name="Kuo A."/>
            <person name="Riley R."/>
            <person name="Mondo S."/>
            <person name="Labutti K."/>
            <person name="Haridas S."/>
            <person name="Pangalinan J."/>
            <person name="Salamov A.A."/>
            <person name="Simmons B.A."/>
            <person name="Magnuson J.K."/>
            <person name="Chen J."/>
            <person name="Drula E."/>
            <person name="Henrissat B."/>
            <person name="Wiebenga A."/>
            <person name="Lubbers R.J."/>
            <person name="Gomes A.C."/>
            <person name="Makela M.R."/>
            <person name="Stajich J."/>
            <person name="Grigoriev I.V."/>
            <person name="Mortensen U.H."/>
            <person name="De Vries R.P."/>
            <person name="Baker S.E."/>
            <person name="Andersen M.R."/>
        </authorList>
    </citation>
    <scope>NUCLEOTIDE SEQUENCE [LARGE SCALE GENOMIC DNA]</scope>
    <source>
        <strain evidence="10 11">CBS 209.92</strain>
    </source>
</reference>
<comment type="subcellular location">
    <subcellularLocation>
        <location evidence="1">Nucleus</location>
    </subcellularLocation>
</comment>
<keyword evidence="6" id="KW-0804">Transcription</keyword>
<evidence type="ECO:0000256" key="5">
    <source>
        <dbReference type="ARBA" id="ARBA00023125"/>
    </source>
</evidence>
<name>A0ABR4GEX8_9EURO</name>
<keyword evidence="5" id="KW-0238">DNA-binding</keyword>
<dbReference type="Pfam" id="PF04082">
    <property type="entry name" value="Fungal_trans"/>
    <property type="match status" value="1"/>
</dbReference>
<keyword evidence="7" id="KW-0539">Nucleus</keyword>
<feature type="region of interest" description="Disordered" evidence="8">
    <location>
        <begin position="69"/>
        <end position="94"/>
    </location>
</feature>
<evidence type="ECO:0000256" key="1">
    <source>
        <dbReference type="ARBA" id="ARBA00004123"/>
    </source>
</evidence>
<evidence type="ECO:0000313" key="11">
    <source>
        <dbReference type="Proteomes" id="UP001610563"/>
    </source>
</evidence>
<dbReference type="PROSITE" id="PS00463">
    <property type="entry name" value="ZN2_CY6_FUNGAL_1"/>
    <property type="match status" value="1"/>
</dbReference>
<feature type="compositionally biased region" description="Basic residues" evidence="8">
    <location>
        <begin position="38"/>
        <end position="48"/>
    </location>
</feature>
<accession>A0ABR4GEX8</accession>
<organism evidence="10 11">
    <name type="scientific">Aspergillus keveii</name>
    <dbReference type="NCBI Taxonomy" id="714993"/>
    <lineage>
        <taxon>Eukaryota</taxon>
        <taxon>Fungi</taxon>
        <taxon>Dikarya</taxon>
        <taxon>Ascomycota</taxon>
        <taxon>Pezizomycotina</taxon>
        <taxon>Eurotiomycetes</taxon>
        <taxon>Eurotiomycetidae</taxon>
        <taxon>Eurotiales</taxon>
        <taxon>Aspergillaceae</taxon>
        <taxon>Aspergillus</taxon>
        <taxon>Aspergillus subgen. Nidulantes</taxon>
    </lineage>
</organism>
<dbReference type="InterPro" id="IPR036864">
    <property type="entry name" value="Zn2-C6_fun-type_DNA-bd_sf"/>
</dbReference>
<evidence type="ECO:0000256" key="3">
    <source>
        <dbReference type="ARBA" id="ARBA00022833"/>
    </source>
</evidence>
<dbReference type="SMART" id="SM00066">
    <property type="entry name" value="GAL4"/>
    <property type="match status" value="1"/>
</dbReference>